<evidence type="ECO:0000259" key="2">
    <source>
        <dbReference type="PROSITE" id="PS51352"/>
    </source>
</evidence>
<sequence>MQQKKMVNEMLSTYIRQAAKLIFAGAFLFLSAQFSVHAQAKTPVTKQIHFADQQWEKTLQLAKKQHRLIFVDAYAVWCGPCRDLKTKTFRNSKVASYFNSHFVNVSLDMEKGEGLKFAEKYEVDSYPTLLLINGDGNVVSKSEGFFTADELNSWAKKAETKS</sequence>
<feature type="domain" description="Thioredoxin" evidence="2">
    <location>
        <begin position="30"/>
        <end position="160"/>
    </location>
</feature>
<protein>
    <submittedName>
        <fullName evidence="3">Thioredoxin domain-containing protein</fullName>
    </submittedName>
</protein>
<dbReference type="InterPro" id="IPR051099">
    <property type="entry name" value="AGR/TXD"/>
</dbReference>
<evidence type="ECO:0000256" key="1">
    <source>
        <dbReference type="ARBA" id="ARBA00022729"/>
    </source>
</evidence>
<reference evidence="3 4" key="1">
    <citation type="submission" date="2023-02" db="EMBL/GenBank/DDBJ databases">
        <title>Genome sequence of Mucilaginibacter jinjuensis strain KACC 16571.</title>
        <authorList>
            <person name="Kim S."/>
            <person name="Heo J."/>
            <person name="Kwon S.-W."/>
        </authorList>
    </citation>
    <scope>NUCLEOTIDE SEQUENCE [LARGE SCALE GENOMIC DNA]</scope>
    <source>
        <strain evidence="3 4">KACC 16571</strain>
    </source>
</reference>
<dbReference type="PROSITE" id="PS51352">
    <property type="entry name" value="THIOREDOXIN_2"/>
    <property type="match status" value="1"/>
</dbReference>
<dbReference type="RefSeq" id="WP_273632650.1">
    <property type="nucleotide sequence ID" value="NZ_CP117167.1"/>
</dbReference>
<dbReference type="PANTHER" id="PTHR15337">
    <property type="entry name" value="ANTERIOR GRADIENT PROTEIN-RELATED"/>
    <property type="match status" value="1"/>
</dbReference>
<evidence type="ECO:0000313" key="4">
    <source>
        <dbReference type="Proteomes" id="UP001216139"/>
    </source>
</evidence>
<dbReference type="Pfam" id="PF00085">
    <property type="entry name" value="Thioredoxin"/>
    <property type="match status" value="1"/>
</dbReference>
<organism evidence="3 4">
    <name type="scientific">Mucilaginibacter jinjuensis</name>
    <dbReference type="NCBI Taxonomy" id="1176721"/>
    <lineage>
        <taxon>Bacteria</taxon>
        <taxon>Pseudomonadati</taxon>
        <taxon>Bacteroidota</taxon>
        <taxon>Sphingobacteriia</taxon>
        <taxon>Sphingobacteriales</taxon>
        <taxon>Sphingobacteriaceae</taxon>
        <taxon>Mucilaginibacter</taxon>
    </lineage>
</organism>
<dbReference type="InterPro" id="IPR013766">
    <property type="entry name" value="Thioredoxin_domain"/>
</dbReference>
<dbReference type="Gene3D" id="3.40.30.10">
    <property type="entry name" value="Glutaredoxin"/>
    <property type="match status" value="1"/>
</dbReference>
<dbReference type="PANTHER" id="PTHR15337:SF11">
    <property type="entry name" value="THIOREDOXIN DOMAIN-CONTAINING PROTEIN"/>
    <property type="match status" value="1"/>
</dbReference>
<dbReference type="EMBL" id="CP117167">
    <property type="protein sequence ID" value="WCT14267.1"/>
    <property type="molecule type" value="Genomic_DNA"/>
</dbReference>
<proteinExistence type="predicted"/>
<dbReference type="Proteomes" id="UP001216139">
    <property type="component" value="Chromosome"/>
</dbReference>
<dbReference type="SUPFAM" id="SSF52833">
    <property type="entry name" value="Thioredoxin-like"/>
    <property type="match status" value="1"/>
</dbReference>
<keyword evidence="4" id="KW-1185">Reference proteome</keyword>
<gene>
    <name evidence="3" type="ORF">PQO05_10010</name>
</gene>
<name>A0ABY7TD21_9SPHI</name>
<evidence type="ECO:0000313" key="3">
    <source>
        <dbReference type="EMBL" id="WCT14267.1"/>
    </source>
</evidence>
<keyword evidence="1" id="KW-0732">Signal</keyword>
<accession>A0ABY7TD21</accession>
<dbReference type="InterPro" id="IPR036249">
    <property type="entry name" value="Thioredoxin-like_sf"/>
</dbReference>